<dbReference type="InterPro" id="IPR004184">
    <property type="entry name" value="PFL_dom"/>
</dbReference>
<evidence type="ECO:0000259" key="5">
    <source>
        <dbReference type="PROSITE" id="PS51554"/>
    </source>
</evidence>
<dbReference type="Pfam" id="PF01228">
    <property type="entry name" value="Gly_radical"/>
    <property type="match status" value="1"/>
</dbReference>
<dbReference type="Proteomes" id="UP000030008">
    <property type="component" value="Unassembled WGS sequence"/>
</dbReference>
<keyword evidence="2" id="KW-0456">Lyase</keyword>
<dbReference type="PANTHER" id="PTHR43641:SF2">
    <property type="entry name" value="DEHYDRATASE YBIW-RELATED"/>
    <property type="match status" value="1"/>
</dbReference>
<evidence type="ECO:0000256" key="1">
    <source>
        <dbReference type="ARBA" id="ARBA00022818"/>
    </source>
</evidence>
<feature type="domain" description="PFL" evidence="5">
    <location>
        <begin position="8"/>
        <end position="666"/>
    </location>
</feature>
<comment type="caution">
    <text evidence="6">The sequence shown here is derived from an EMBL/GenBank/DDBJ whole genome shotgun (WGS) entry which is preliminary data.</text>
</comment>
<gene>
    <name evidence="6" type="ORF">CIAN88_14295</name>
</gene>
<dbReference type="GO" id="GO:0005829">
    <property type="term" value="C:cytosol"/>
    <property type="evidence" value="ECO:0007669"/>
    <property type="project" value="TreeGrafter"/>
</dbReference>
<dbReference type="AlphaFoldDB" id="A0A099I4I6"/>
<dbReference type="EMBL" id="JQIF01000064">
    <property type="protein sequence ID" value="KGJ52506.1"/>
    <property type="molecule type" value="Genomic_DNA"/>
</dbReference>
<accession>A0A099I4I6</accession>
<evidence type="ECO:0000256" key="2">
    <source>
        <dbReference type="ARBA" id="ARBA00023239"/>
    </source>
</evidence>
<evidence type="ECO:0000313" key="7">
    <source>
        <dbReference type="Proteomes" id="UP000030008"/>
    </source>
</evidence>
<dbReference type="RefSeq" id="WP_044906110.1">
    <property type="nucleotide sequence ID" value="NZ_JQIF01000064.1"/>
</dbReference>
<dbReference type="CDD" id="cd01677">
    <property type="entry name" value="PFL2_DhaB_BssA"/>
    <property type="match status" value="1"/>
</dbReference>
<protein>
    <submittedName>
        <fullName evidence="6">Formate acetyltransferase</fullName>
    </submittedName>
</protein>
<reference evidence="6 7" key="1">
    <citation type="submission" date="2014-08" db="EMBL/GenBank/DDBJ databases">
        <title>Clostridium innocuum, an unnegligible vancomycin-resistant pathogen causing extra-intestinal infections.</title>
        <authorList>
            <person name="Feng Y."/>
            <person name="Chiu C.-H."/>
        </authorList>
    </citation>
    <scope>NUCLEOTIDE SEQUENCE [LARGE SCALE GENOMIC DNA]</scope>
    <source>
        <strain evidence="6 7">AN88</strain>
    </source>
</reference>
<feature type="domain" description="Glycine radical" evidence="4">
    <location>
        <begin position="673"/>
        <end position="793"/>
    </location>
</feature>
<proteinExistence type="predicted"/>
<evidence type="ECO:0000256" key="3">
    <source>
        <dbReference type="PROSITE-ProRule" id="PRU00493"/>
    </source>
</evidence>
<keyword evidence="1 3" id="KW-0556">Organic radical</keyword>
<dbReference type="InterPro" id="IPR051215">
    <property type="entry name" value="GRE"/>
</dbReference>
<dbReference type="FunFam" id="3.20.70.20:FF:000008">
    <property type="entry name" value="Hypothetical formate acetyltransferase 3"/>
    <property type="match status" value="1"/>
</dbReference>
<sequence>MELRGMNDRIKKLRKQSEETTPHIFMERAMLMTDAYKKYEGEVSIPELRALSMKEIFSRKTITIEDGELIVGDKGAGPQSTPTFPELCCHTLEDMKVMNDRELICFKVSDEDMKQQEETIIPFWEKRSIRHKIINSMSQEWKDCYEAGIFTEFMEQRGPGHTVGSEKIYAKGFLDYQQDIEEAIAAIDFLNDPEAIEKRDELRGMSIMCDAIMILGKRYAALARELAEKESDPVRKEELLQIAANCDIVPAHKPKTYWQAIQMYWFVHLGVTTELNPWDAYSPGRLDQHLNPFYEADIEAGRLDKSKAKELLECLWVKFNNQPAPPKVGITLRESSTYTDFANINTGGITPDGEDGVNDVSYLILDVMDEMKLLQPSSNVQISKKTPMKFIKRACEISRKGWGQPAFYNTEAIIQELLNAGKSIEDARRGGTSGCVETGAFGREAYILQGYFNLPKILEITLHNGWDPVGGKQLGLQLGEAEDFKSYDELFDAYKKQIEHFADIKVKGSNMITRIYAKYMPAPFLSIITDDCITNGKDYNAGGARYNTNYLQGVGIGTITDSLSAIKYNVYDKKNFTMGELLKALQDNFEGEEHVRLYNLVSRKTPKYGNDDDYADAIMKEVFTFYKNTITGRPNMRNGQWRINMLPTTCHVYFGEVMLASPNGRLAHKPVSEGISPEKAADVNGPTSVIRSASKMDHLSTGGTLLNQKFTPSVVAGEDGLSNMADLIRSYFNMDGHHIQFNVIDRETLIKAQQNPAEYRDLIVRVAGYSDHFRNLSKELQDEIINRTEQSFA</sequence>
<dbReference type="SUPFAM" id="SSF51998">
    <property type="entry name" value="PFL-like glycyl radical enzymes"/>
    <property type="match status" value="1"/>
</dbReference>
<keyword evidence="6" id="KW-0808">Transferase</keyword>
<dbReference type="Gene3D" id="3.20.70.20">
    <property type="match status" value="1"/>
</dbReference>
<dbReference type="GO" id="GO:0016740">
    <property type="term" value="F:transferase activity"/>
    <property type="evidence" value="ECO:0007669"/>
    <property type="project" value="UniProtKB-KW"/>
</dbReference>
<evidence type="ECO:0000313" key="6">
    <source>
        <dbReference type="EMBL" id="KGJ52506.1"/>
    </source>
</evidence>
<dbReference type="Pfam" id="PF02901">
    <property type="entry name" value="PFL-like"/>
    <property type="match status" value="1"/>
</dbReference>
<dbReference type="NCBIfam" id="NF043068">
    <property type="entry name" value="glycl_HYPD"/>
    <property type="match status" value="1"/>
</dbReference>
<dbReference type="PROSITE" id="PS51554">
    <property type="entry name" value="PFL"/>
    <property type="match status" value="1"/>
</dbReference>
<organism evidence="6 7">
    <name type="scientific">Clostridium innocuum</name>
    <dbReference type="NCBI Taxonomy" id="1522"/>
    <lineage>
        <taxon>Bacteria</taxon>
        <taxon>Bacillati</taxon>
        <taxon>Bacillota</taxon>
        <taxon>Clostridia</taxon>
        <taxon>Eubacteriales</taxon>
        <taxon>Clostridiaceae</taxon>
        <taxon>Clostridium</taxon>
    </lineage>
</organism>
<name>A0A099I4I6_CLOIN</name>
<dbReference type="PANTHER" id="PTHR43641">
    <property type="entry name" value="FORMATE ACETYLTRANSFERASE 3-RELATED"/>
    <property type="match status" value="1"/>
</dbReference>
<dbReference type="InterPro" id="IPR001150">
    <property type="entry name" value="Gly_radical"/>
</dbReference>
<feature type="modified residue" description="Glycine radical" evidence="3">
    <location>
        <position position="768"/>
    </location>
</feature>
<dbReference type="PROSITE" id="PS51149">
    <property type="entry name" value="GLY_RADICAL_2"/>
    <property type="match status" value="1"/>
</dbReference>
<evidence type="ECO:0000259" key="4">
    <source>
        <dbReference type="PROSITE" id="PS51149"/>
    </source>
</evidence>
<dbReference type="InterPro" id="IPR050012">
    <property type="entry name" value="Glycl_HYPD"/>
</dbReference>
<dbReference type="GO" id="GO:0016835">
    <property type="term" value="F:carbon-oxygen lyase activity"/>
    <property type="evidence" value="ECO:0007669"/>
    <property type="project" value="InterPro"/>
</dbReference>